<dbReference type="EMBL" id="LBFC01000002">
    <property type="protein sequence ID" value="ONN28088.1"/>
    <property type="molecule type" value="Genomic_DNA"/>
</dbReference>
<comment type="similarity">
    <text evidence="7">Belongs to the type-2 OGG1 family.</text>
</comment>
<comment type="catalytic activity">
    <reaction evidence="7">
        <text>2'-deoxyribonucleotide-(2'-deoxyribose 5'-phosphate)-2'-deoxyribonucleotide-DNA = a 3'-end 2'-deoxyribonucleotide-(2,3-dehydro-2,3-deoxyribose 5'-phosphate)-DNA + a 5'-end 5'-phospho-2'-deoxyribonucleoside-DNA + H(+)</text>
        <dbReference type="Rhea" id="RHEA:66592"/>
        <dbReference type="Rhea" id="RHEA-COMP:13180"/>
        <dbReference type="Rhea" id="RHEA-COMP:16897"/>
        <dbReference type="Rhea" id="RHEA-COMP:17067"/>
        <dbReference type="ChEBI" id="CHEBI:15378"/>
        <dbReference type="ChEBI" id="CHEBI:136412"/>
        <dbReference type="ChEBI" id="CHEBI:157695"/>
        <dbReference type="ChEBI" id="CHEBI:167181"/>
        <dbReference type="EC" id="4.2.99.18"/>
    </reaction>
</comment>
<dbReference type="Gene3D" id="1.10.340.30">
    <property type="entry name" value="Hypothetical protein, domain 2"/>
    <property type="match status" value="1"/>
</dbReference>
<evidence type="ECO:0000256" key="4">
    <source>
        <dbReference type="ARBA" id="ARBA00023239"/>
    </source>
</evidence>
<dbReference type="CDD" id="cd00056">
    <property type="entry name" value="ENDO3c"/>
    <property type="match status" value="1"/>
</dbReference>
<gene>
    <name evidence="7" type="primary">ogg</name>
    <name evidence="9" type="ORF">XJ44_00475</name>
</gene>
<dbReference type="NCBIfam" id="NF002305">
    <property type="entry name" value="PRK01229.1"/>
    <property type="match status" value="1"/>
</dbReference>
<dbReference type="InterPro" id="IPR012092">
    <property type="entry name" value="DNA_glyclase/AP_lyase_Ogg"/>
</dbReference>
<evidence type="ECO:0000256" key="6">
    <source>
        <dbReference type="ARBA" id="ARBA00023295"/>
    </source>
</evidence>
<dbReference type="Pfam" id="PF22175">
    <property type="entry name" value="Ogg-HhH"/>
    <property type="match status" value="1"/>
</dbReference>
<sequence length="190" mass="22476">MVNERWNEFLELRKNGSEIDLFSELSFCVLTANWSAKGGMIAQEKIGEGFYTFSLEELEISLMKVGHRFPRARARYIYENRWIVGNLRNLLSLPVEEAREFLVKNVKGISWKESSHFLRNVAFCEVAILDKHVLRLLNKYGYIDIIPKNWSKRRYLEIEKVFKALADEFGECPGKFDMYLWYYLKGKVEK</sequence>
<feature type="domain" description="HhH-GPD" evidence="8">
    <location>
        <begin position="30"/>
        <end position="185"/>
    </location>
</feature>
<dbReference type="InterPro" id="IPR003265">
    <property type="entry name" value="HhH-GPD_domain"/>
</dbReference>
<feature type="active site" evidence="7">
    <location>
        <position position="130"/>
    </location>
</feature>
<dbReference type="Gene3D" id="1.10.1670.10">
    <property type="entry name" value="Helix-hairpin-Helix base-excision DNA repair enzymes (C-terminal)"/>
    <property type="match status" value="1"/>
</dbReference>
<keyword evidence="3 7" id="KW-0234">DNA repair</keyword>
<evidence type="ECO:0000259" key="8">
    <source>
        <dbReference type="SMART" id="SM00478"/>
    </source>
</evidence>
<keyword evidence="6 7" id="KW-0326">Glycosidase</keyword>
<dbReference type="GO" id="GO:0016829">
    <property type="term" value="F:lyase activity"/>
    <property type="evidence" value="ECO:0007669"/>
    <property type="project" value="UniProtKB-KW"/>
</dbReference>
<comment type="function">
    <text evidence="7">Catalyzes the excision of an oxidatively damaged form of guanine (7,8-dihydro-8-oxoguanine = 8-oxoG) from DNA. Also cleaves the DNA backbone at apurinic/apyrimidinic sites (AP sites).</text>
</comment>
<protein>
    <recommendedName>
        <fullName evidence="7">8-oxoguanine DNA glycosylase/AP lyase</fullName>
    </recommendedName>
    <domain>
        <recommendedName>
            <fullName evidence="7">8-oxoguanine DNA glycosylase</fullName>
            <shortName evidence="7">8-oxoG DNA glycosylase</shortName>
            <ecNumber evidence="7">3.2.2.-</ecNumber>
        </recommendedName>
    </domain>
    <domain>
        <recommendedName>
            <fullName evidence="7">DNA-(apurinic or apyrimidinic site) lyase</fullName>
            <shortName evidence="7">AP lyase</shortName>
            <ecNumber evidence="7">4.2.99.18</ecNumber>
        </recommendedName>
    </domain>
</protein>
<proteinExistence type="inferred from homology"/>
<feature type="site" description="Important for guanine/8-oxoguanine distinction" evidence="7">
    <location>
        <position position="190"/>
    </location>
</feature>
<keyword evidence="5 7" id="KW-0511">Multifunctional enzyme</keyword>
<comment type="caution">
    <text evidence="9">The sequence shown here is derived from an EMBL/GenBank/DDBJ whole genome shotgun (WGS) entry which is preliminary data.</text>
</comment>
<keyword evidence="10" id="KW-1185">Reference proteome</keyword>
<reference evidence="9 10" key="1">
    <citation type="submission" date="2015-06" db="EMBL/GenBank/DDBJ databases">
        <title>Genome sequencing of Thermotogales isolates from hydrothermal vents.</title>
        <authorList>
            <person name="Haverkamp T.H."/>
            <person name="Kublanov I.V."/>
            <person name="Nesbo C.L."/>
        </authorList>
    </citation>
    <scope>NUCLEOTIDE SEQUENCE [LARGE SCALE GENOMIC DNA]</scope>
    <source>
        <strain evidence="10">ik275mar</strain>
    </source>
</reference>
<dbReference type="EC" id="4.2.99.18" evidence="7"/>
<dbReference type="SMART" id="SM00478">
    <property type="entry name" value="ENDO3c"/>
    <property type="match status" value="1"/>
</dbReference>
<evidence type="ECO:0000256" key="2">
    <source>
        <dbReference type="ARBA" id="ARBA00022801"/>
    </source>
</evidence>
<evidence type="ECO:0000256" key="7">
    <source>
        <dbReference type="HAMAP-Rule" id="MF_00241"/>
    </source>
</evidence>
<accession>A0ABX3IL84</accession>
<feature type="active site" evidence="7">
    <location>
        <position position="112"/>
    </location>
</feature>
<dbReference type="Proteomes" id="UP000242616">
    <property type="component" value="Unassembled WGS sequence"/>
</dbReference>
<keyword evidence="4 7" id="KW-0456">Lyase</keyword>
<keyword evidence="2 7" id="KW-0378">Hydrolase</keyword>
<evidence type="ECO:0000256" key="3">
    <source>
        <dbReference type="ARBA" id="ARBA00023204"/>
    </source>
</evidence>
<keyword evidence="1 7" id="KW-0227">DNA damage</keyword>
<evidence type="ECO:0000313" key="10">
    <source>
        <dbReference type="Proteomes" id="UP000242616"/>
    </source>
</evidence>
<evidence type="ECO:0000313" key="9">
    <source>
        <dbReference type="EMBL" id="ONN28088.1"/>
    </source>
</evidence>
<dbReference type="EC" id="3.2.2.-" evidence="7"/>
<dbReference type="PIRSF" id="PIRSF005954">
    <property type="entry name" value="Thrmst_ogg"/>
    <property type="match status" value="1"/>
</dbReference>
<dbReference type="InterPro" id="IPR023170">
    <property type="entry name" value="HhH_base_excis_C"/>
</dbReference>
<evidence type="ECO:0000256" key="5">
    <source>
        <dbReference type="ARBA" id="ARBA00023268"/>
    </source>
</evidence>
<dbReference type="HAMAP" id="MF_00241">
    <property type="entry name" value="Ogg"/>
    <property type="match status" value="1"/>
</dbReference>
<organism evidence="9 10">
    <name type="scientific">Thermosipho affectus</name>
    <dbReference type="NCBI Taxonomy" id="660294"/>
    <lineage>
        <taxon>Bacteria</taxon>
        <taxon>Thermotogati</taxon>
        <taxon>Thermotogota</taxon>
        <taxon>Thermotogae</taxon>
        <taxon>Thermotogales</taxon>
        <taxon>Fervidobacteriaceae</taxon>
        <taxon>Thermosipho</taxon>
    </lineage>
</organism>
<name>A0ABX3IL84_9BACT</name>
<dbReference type="InterPro" id="IPR011257">
    <property type="entry name" value="DNA_glycosylase"/>
</dbReference>
<dbReference type="SUPFAM" id="SSF48150">
    <property type="entry name" value="DNA-glycosylase"/>
    <property type="match status" value="1"/>
</dbReference>
<evidence type="ECO:0000256" key="1">
    <source>
        <dbReference type="ARBA" id="ARBA00022763"/>
    </source>
</evidence>